<evidence type="ECO:0000313" key="2">
    <source>
        <dbReference type="Proteomes" id="UP001321748"/>
    </source>
</evidence>
<dbReference type="Proteomes" id="UP001321748">
    <property type="component" value="Chromosome"/>
</dbReference>
<proteinExistence type="predicted"/>
<protein>
    <submittedName>
        <fullName evidence="1">Uncharacterized protein</fullName>
    </submittedName>
</protein>
<sequence>MQREELGVDSDVKKAVDSYSALLKSIYLQDESEIAKHPAGEINAVRPQADMIQKSFTDYGMNIVDATVESTIEKVDIKADEKTIQVLVQTRIQSMIPGLSDFEEKQESTWNDIHTLIYETRGLNHAVEEDLLKKDLTVLEARIS</sequence>
<reference evidence="1 2" key="1">
    <citation type="journal article" date="2023" name="Microbiol. Spectr.">
        <title>Symbiosis of Carpenter Bees with Uncharacterized Lactic Acid Bacteria Showing NAD Auxotrophy.</title>
        <authorList>
            <person name="Kawasaki S."/>
            <person name="Ozawa K."/>
            <person name="Mori T."/>
            <person name="Yamamoto A."/>
            <person name="Ito M."/>
            <person name="Ohkuma M."/>
            <person name="Sakamoto M."/>
            <person name="Matsutani M."/>
        </authorList>
    </citation>
    <scope>NUCLEOTIDE SEQUENCE [LARGE SCALE GENOMIC DNA]</scope>
    <source>
        <strain evidence="1 2">KimH</strain>
    </source>
</reference>
<name>A0ABM8BDB9_9BIFI</name>
<evidence type="ECO:0000313" key="1">
    <source>
        <dbReference type="EMBL" id="BDR54903.1"/>
    </source>
</evidence>
<organism evidence="1 2">
    <name type="scientific">Bombiscardovia apis</name>
    <dbReference type="NCBI Taxonomy" id="2932182"/>
    <lineage>
        <taxon>Bacteria</taxon>
        <taxon>Bacillati</taxon>
        <taxon>Actinomycetota</taxon>
        <taxon>Actinomycetes</taxon>
        <taxon>Bifidobacteriales</taxon>
        <taxon>Bifidobacteriaceae</taxon>
        <taxon>Bombiscardovia</taxon>
    </lineage>
</organism>
<keyword evidence="2" id="KW-1185">Reference proteome</keyword>
<accession>A0ABM8BDB9</accession>
<dbReference type="EMBL" id="AP026800">
    <property type="protein sequence ID" value="BDR54903.1"/>
    <property type="molecule type" value="Genomic_DNA"/>
</dbReference>
<gene>
    <name evidence="1" type="ORF">KIMH_10140</name>
</gene>